<dbReference type="GO" id="GO:0008104">
    <property type="term" value="P:intracellular protein localization"/>
    <property type="evidence" value="ECO:0007669"/>
    <property type="project" value="TreeGrafter"/>
</dbReference>
<evidence type="ECO:0000313" key="3">
    <source>
        <dbReference type="EnsemblMetazoa" id="tetur01g11620.1"/>
    </source>
</evidence>
<dbReference type="OMA" id="MALFYFM"/>
<keyword evidence="4" id="KW-1185">Reference proteome</keyword>
<gene>
    <name evidence="3" type="primary">107367532</name>
</gene>
<dbReference type="GO" id="GO:0005886">
    <property type="term" value="C:plasma membrane"/>
    <property type="evidence" value="ECO:0007669"/>
    <property type="project" value="TreeGrafter"/>
</dbReference>
<dbReference type="HOGENOM" id="CLU_547830_0_0_1"/>
<dbReference type="KEGG" id="tut:107367532"/>
<reference evidence="4" key="1">
    <citation type="submission" date="2011-08" db="EMBL/GenBank/DDBJ databases">
        <authorList>
            <person name="Rombauts S."/>
        </authorList>
    </citation>
    <scope>NUCLEOTIDE SEQUENCE</scope>
    <source>
        <strain evidence="4">London</strain>
    </source>
</reference>
<dbReference type="InterPro" id="IPR036305">
    <property type="entry name" value="RGS_sf"/>
</dbReference>
<feature type="region of interest" description="Disordered" evidence="1">
    <location>
        <begin position="368"/>
        <end position="395"/>
    </location>
</feature>
<dbReference type="Proteomes" id="UP000015104">
    <property type="component" value="Unassembled WGS sequence"/>
</dbReference>
<dbReference type="SMART" id="SM00315">
    <property type="entry name" value="RGS"/>
    <property type="match status" value="2"/>
</dbReference>
<organism evidence="3 4">
    <name type="scientific">Tetranychus urticae</name>
    <name type="common">Two-spotted spider mite</name>
    <dbReference type="NCBI Taxonomy" id="32264"/>
    <lineage>
        <taxon>Eukaryota</taxon>
        <taxon>Metazoa</taxon>
        <taxon>Ecdysozoa</taxon>
        <taxon>Arthropoda</taxon>
        <taxon>Chelicerata</taxon>
        <taxon>Arachnida</taxon>
        <taxon>Acari</taxon>
        <taxon>Acariformes</taxon>
        <taxon>Trombidiformes</taxon>
        <taxon>Prostigmata</taxon>
        <taxon>Eleutherengona</taxon>
        <taxon>Raphignathae</taxon>
        <taxon>Tetranychoidea</taxon>
        <taxon>Tetranychidae</taxon>
        <taxon>Tetranychus</taxon>
    </lineage>
</organism>
<dbReference type="InterPro" id="IPR016137">
    <property type="entry name" value="RGS"/>
</dbReference>
<feature type="compositionally biased region" description="Basic and acidic residues" evidence="1">
    <location>
        <begin position="372"/>
        <end position="383"/>
    </location>
</feature>
<dbReference type="GO" id="GO:0005739">
    <property type="term" value="C:mitochondrion"/>
    <property type="evidence" value="ECO:0007669"/>
    <property type="project" value="TreeGrafter"/>
</dbReference>
<dbReference type="Gene3D" id="1.10.167.10">
    <property type="entry name" value="Regulator of G-protein Signalling 4, domain 2"/>
    <property type="match status" value="2"/>
</dbReference>
<protein>
    <recommendedName>
        <fullName evidence="2">RGS domain-containing protein</fullName>
    </recommendedName>
</protein>
<evidence type="ECO:0000256" key="1">
    <source>
        <dbReference type="SAM" id="MobiDB-lite"/>
    </source>
</evidence>
<dbReference type="PROSITE" id="PS50132">
    <property type="entry name" value="RGS"/>
    <property type="match status" value="2"/>
</dbReference>
<dbReference type="InterPro" id="IPR044926">
    <property type="entry name" value="RGS_subdomain_2"/>
</dbReference>
<dbReference type="InterPro" id="IPR052246">
    <property type="entry name" value="Cell_Polariz_PKAAnc"/>
</dbReference>
<dbReference type="OrthoDB" id="5584247at2759"/>
<dbReference type="Pfam" id="PF00615">
    <property type="entry name" value="RGS"/>
    <property type="match status" value="2"/>
</dbReference>
<reference evidence="3" key="2">
    <citation type="submission" date="2015-06" db="UniProtKB">
        <authorList>
            <consortium name="EnsemblMetazoa"/>
        </authorList>
    </citation>
    <scope>IDENTIFICATION</scope>
</reference>
<feature type="domain" description="RGS" evidence="2">
    <location>
        <begin position="103"/>
        <end position="230"/>
    </location>
</feature>
<dbReference type="PANTHER" id="PTHR13155:SF1">
    <property type="entry name" value="A-KINASE ANCHOR PROTEIN 10, MITOCHONDRIAL"/>
    <property type="match status" value="1"/>
</dbReference>
<dbReference type="STRING" id="32264.T1JST0"/>
<name>T1JST0_TETUR</name>
<dbReference type="eggNOG" id="KOG3590">
    <property type="taxonomic scope" value="Eukaryota"/>
</dbReference>
<feature type="domain" description="RGS" evidence="2">
    <location>
        <begin position="240"/>
        <end position="353"/>
    </location>
</feature>
<proteinExistence type="predicted"/>
<accession>T1JST0</accession>
<evidence type="ECO:0000313" key="4">
    <source>
        <dbReference type="Proteomes" id="UP000015104"/>
    </source>
</evidence>
<evidence type="ECO:0000259" key="2">
    <source>
        <dbReference type="PROSITE" id="PS50132"/>
    </source>
</evidence>
<sequence>MNLNFFKRKANKNRENGINAILSMGNEIIHTSNEPSIDRILDVTKSPSSTRNNSLSSIALRASLNSPGLSSHRNLNRSHQMHIAEAIYDEKKPLETRSRLSPTLIEILKDHESLSYFVQFMESRGSTSKQLIRLWIQLECFQRFSKEFTPSEIDFKIDAEGIWEKFLSDDKYKQLGIPESCVKTIKSRLTDSSSSVGGDLFKDLAEWIVNNLSANYFNQYCKSYYFCKYQVSVLTSGHLRLADILYNDSTLFYFMEFMEHESMNHYIDFMVMAENVRKTDCTKDDLLILYQRFFVPDSPSYLELSEKIKCQTEEAVNRGDKHCFDKTISILMQYFEETYFQQFLSSQTFFSFLDEAIKALQINSESIPASRTRRDSGSSDRSGHFTSQPSLSSSSLSVANFGRDLCNKASLSNLDDYDSIWRRDYATDLQMVTVDRYGKVISHFQPEPNRKSNGLSLSRAVKMFRQNSMEEKEKEELAYKVAQMIIDDVFSVTQASSS</sequence>
<dbReference type="EnsemblMetazoa" id="tetur01g11620.1">
    <property type="protein sequence ID" value="tetur01g11620.1"/>
    <property type="gene ID" value="tetur01g11620"/>
</dbReference>
<dbReference type="EMBL" id="CAEY01000468">
    <property type="status" value="NOT_ANNOTATED_CDS"/>
    <property type="molecule type" value="Genomic_DNA"/>
</dbReference>
<dbReference type="PANTHER" id="PTHR13155">
    <property type="entry name" value="A-KINASE ANCHOR PROTEINS"/>
    <property type="match status" value="1"/>
</dbReference>
<dbReference type="SUPFAM" id="SSF48097">
    <property type="entry name" value="Regulator of G-protein signaling, RGS"/>
    <property type="match status" value="2"/>
</dbReference>
<dbReference type="AlphaFoldDB" id="T1JST0"/>